<dbReference type="InterPro" id="IPR041690">
    <property type="entry name" value="Cadherin_5"/>
</dbReference>
<proteinExistence type="predicted"/>
<keyword evidence="1" id="KW-0106">Calcium</keyword>
<name>A0A5J6QRK7_9GAMM</name>
<dbReference type="Proteomes" id="UP000327179">
    <property type="component" value="Chromosome"/>
</dbReference>
<feature type="domain" description="Cadherin-like" evidence="2">
    <location>
        <begin position="247"/>
        <end position="343"/>
    </location>
</feature>
<dbReference type="Pfam" id="PF00353">
    <property type="entry name" value="HemolysinCabind"/>
    <property type="match status" value="3"/>
</dbReference>
<feature type="domain" description="Cadherin-like" evidence="2">
    <location>
        <begin position="149"/>
        <end position="245"/>
    </location>
</feature>
<feature type="domain" description="Cadherin-like" evidence="2">
    <location>
        <begin position="1154"/>
        <end position="1261"/>
    </location>
</feature>
<feature type="domain" description="Cadherin-like" evidence="2">
    <location>
        <begin position="933"/>
        <end position="1029"/>
    </location>
</feature>
<organism evidence="3 4">
    <name type="scientific">Metapseudomonas lalkuanensis</name>
    <dbReference type="NCBI Taxonomy" id="2604832"/>
    <lineage>
        <taxon>Bacteria</taxon>
        <taxon>Pseudomonadati</taxon>
        <taxon>Pseudomonadota</taxon>
        <taxon>Gammaproteobacteria</taxon>
        <taxon>Pseudomonadales</taxon>
        <taxon>Pseudomonadaceae</taxon>
        <taxon>Metapseudomonas</taxon>
    </lineage>
</organism>
<dbReference type="InterPro" id="IPR010221">
    <property type="entry name" value="VCBS_dom"/>
</dbReference>
<protein>
    <submittedName>
        <fullName evidence="3">Tandem-95 repeat protein</fullName>
    </submittedName>
</protein>
<reference evidence="3 4" key="1">
    <citation type="submission" date="2019-08" db="EMBL/GenBank/DDBJ databases">
        <title>Whole-genome Sequencing of e-waste polymer degrading bacterium Pseudomonas sp. strain PE08.</title>
        <authorList>
            <person name="Kirdat K."/>
            <person name="Debbarma P."/>
            <person name="Narawade N."/>
            <person name="Suyal D."/>
            <person name="Thorat V."/>
            <person name="Shouche Y."/>
            <person name="Goel R."/>
            <person name="Yadav A."/>
        </authorList>
    </citation>
    <scope>NUCLEOTIDE SEQUENCE [LARGE SCALE GENOMIC DNA]</scope>
    <source>
        <strain evidence="3 4">PE08</strain>
    </source>
</reference>
<keyword evidence="4" id="KW-1185">Reference proteome</keyword>
<dbReference type="PROSITE" id="PS00330">
    <property type="entry name" value="HEMOLYSIN_CALCIUM"/>
    <property type="match status" value="3"/>
</dbReference>
<feature type="domain" description="Cadherin-like" evidence="2">
    <location>
        <begin position="541"/>
        <end position="637"/>
    </location>
</feature>
<evidence type="ECO:0000313" key="4">
    <source>
        <dbReference type="Proteomes" id="UP000327179"/>
    </source>
</evidence>
<dbReference type="Pfam" id="PF17892">
    <property type="entry name" value="Cadherin_5"/>
    <property type="match status" value="10"/>
</dbReference>
<dbReference type="InterPro" id="IPR001343">
    <property type="entry name" value="Hemolysn_Ca-bd"/>
</dbReference>
<gene>
    <name evidence="3" type="ORF">FXN65_24885</name>
</gene>
<feature type="domain" description="Cadherin-like" evidence="2">
    <location>
        <begin position="443"/>
        <end position="539"/>
    </location>
</feature>
<dbReference type="InterPro" id="IPR011049">
    <property type="entry name" value="Serralysin-like_metalloprot_C"/>
</dbReference>
<accession>A0A5J6QRK7</accession>
<dbReference type="NCBIfam" id="TIGR01965">
    <property type="entry name" value="VCBS_repeat"/>
    <property type="match status" value="1"/>
</dbReference>
<dbReference type="SUPFAM" id="SSF51120">
    <property type="entry name" value="beta-Roll"/>
    <property type="match status" value="1"/>
</dbReference>
<evidence type="ECO:0000259" key="2">
    <source>
        <dbReference type="Pfam" id="PF17892"/>
    </source>
</evidence>
<dbReference type="EMBL" id="CP043311">
    <property type="protein sequence ID" value="QEY65133.1"/>
    <property type="molecule type" value="Genomic_DNA"/>
</dbReference>
<dbReference type="RefSeq" id="WP_151137423.1">
    <property type="nucleotide sequence ID" value="NZ_CP043311.1"/>
</dbReference>
<feature type="domain" description="Cadherin-like" evidence="2">
    <location>
        <begin position="835"/>
        <end position="931"/>
    </location>
</feature>
<feature type="domain" description="Cadherin-like" evidence="2">
    <location>
        <begin position="345"/>
        <end position="441"/>
    </location>
</feature>
<dbReference type="InterPro" id="IPR018511">
    <property type="entry name" value="Hemolysin-typ_Ca-bd_CS"/>
</dbReference>
<dbReference type="NCBIfam" id="NF012211">
    <property type="entry name" value="tand_rpt_95"/>
    <property type="match status" value="9"/>
</dbReference>
<evidence type="ECO:0000313" key="3">
    <source>
        <dbReference type="EMBL" id="QEY65133.1"/>
    </source>
</evidence>
<dbReference type="KEGG" id="plal:FXN65_24885"/>
<feature type="domain" description="Cadherin-like" evidence="2">
    <location>
        <begin position="737"/>
        <end position="833"/>
    </location>
</feature>
<dbReference type="Gene3D" id="2.150.10.10">
    <property type="entry name" value="Serralysin-like metalloprotease, C-terminal"/>
    <property type="match status" value="2"/>
</dbReference>
<feature type="domain" description="Cadherin-like" evidence="2">
    <location>
        <begin position="639"/>
        <end position="735"/>
    </location>
</feature>
<dbReference type="PRINTS" id="PR00313">
    <property type="entry name" value="CABNDNGRPT"/>
</dbReference>
<sequence length="1582" mass="158375">MAISTVSFSNTPQANGDSFIYENLVQDGLDYICLDVMANDLGGKAKTLYSLDDGVTADGSTATRTEIQADLLAHDQDCYSAYGARIWINRDPLDGKMKVLYDASDLLQSAAYRSLSVGEYLTDSFTYAIRLGNGTLSWATATVRIAGINDAPVVSSPVTLTAIAEDSGARLITQAELLAHASDIDGDGLTASNLQISAGSGTLIDNGDGTWSYTPALNDDTQVSFTYTVSDGSLTAAGSASLDITPVNDAPTTTPVTLTAIAEDSGARLITQALLLANAADVDGPALTATDLQISAGSGTLIDNGDGTWSYTPALNDDTQVSFTYTVSDGSLTAAGSASLDITPVNDAPTTTPVTLTAIAEDSGSRLITQAQLLANAADVDGPALTATDLQISAGSGTLIDNGDGTWSYTPALNDDTSVSFSYSVTDGSLSAAGSASLDITPVNDAPTTTPVTLTSIAEDSGARLITQAQLLANAADVDGPALTATDLQISAGSGTLIDNGDGTWSYTPALNDDTQVSFTYTVSDGSLTAAGSASLDITPVNDAPTTTPVTLTAIAEDSGARLITQAQLLANAADVDGPALTATDLQISAGSGTLIDNGDGTWSYTPALNDDTQVSFTYTVSDGSLTAAGSASLDITPVNDAPTTTPVTLTAIAEDSGARLITQAQLLANAADIDGPALTATDLQISAGSGTLIDNGDGTWSYTPALNDDTSVSFSYSVTDGSLTAAGSASLDITPVNDAPTTTPVTLTAIAEDSGARLITQAQLLANAADVDGPALTATDLQISAGSGTLIDNGDGTWSYTPALNDDTSVSFTYTVSDGSLTAAGSASLDITPVNDAPTTTPVTLTSIAEDSSARLITQALLLANAADVDGPALTATDLQISAGSGTLIDNGDGTWSYTPALNDDTQVSFTYTVSDGSLTAAGSASLDITPVNDAPTTTPVTLTSIAEDSGARLITQAQLLANAADVDGPALTATDLQISAGSGTLIDNGDGTWSYTPALNDDTSVSFTYTVSDGSLSAAGSASLDITPVNDAPVNTLPGAQTTPAGTPKSISGLSIADVDAGSGNLTVTLQVAHGTLSAQSLAGGASVIGLNTSTLTLSGTLAQINTTLAANIGYLSAANFSGEDTLIMTTSDGAASDVDNLGITVTATQVNAAPVAVNDVLYVSNNTAAFNATNGTGIVFSVAALLGNDSDVDGSFLSITGLGLGAGAISDVKFVEGSNNSLITFASGNNPSSPTGTFTYTLSDNAGGTATGTVTVNLVSTNGASSVNLSGNSYQAAFLDGGSNVDALTGAAASDLFVGGNGVDTLIGGSGEDRLRGGEDNDVLDGGDGIDMLDFSDATGSLTFTLRQGSNPAAGTNGFWNTGALPGIGTDTYKNMEGVVGSRFADTLTGSSGNDVLRGGAGNDILDGGAGTDLLDLSDAIGALSFTLAQSTSGTSLDLSGVGLGIDNYRNMEGVIGSIYSDTLTGSSGDDVLVGGLGADRLSGGGGADVFRFNNLSEAEDRILDYSANDKLDISALFATPISGDIANYVKAVLVGTDISVQVDVNGSTGGANFVELVTITGVQQVTATFGGGDHIIPS</sequence>
<evidence type="ECO:0000256" key="1">
    <source>
        <dbReference type="ARBA" id="ARBA00022837"/>
    </source>
</evidence>
<dbReference type="GO" id="GO:0005509">
    <property type="term" value="F:calcium ion binding"/>
    <property type="evidence" value="ECO:0007669"/>
    <property type="project" value="InterPro"/>
</dbReference>